<dbReference type="AlphaFoldDB" id="A0A563UBX7"/>
<dbReference type="EMBL" id="VOEJ01000005">
    <property type="protein sequence ID" value="TWR28867.1"/>
    <property type="molecule type" value="Genomic_DNA"/>
</dbReference>
<organism evidence="1 2">
    <name type="scientific">Mucilaginibacter pallidiroseus</name>
    <dbReference type="NCBI Taxonomy" id="2599295"/>
    <lineage>
        <taxon>Bacteria</taxon>
        <taxon>Pseudomonadati</taxon>
        <taxon>Bacteroidota</taxon>
        <taxon>Sphingobacteriia</taxon>
        <taxon>Sphingobacteriales</taxon>
        <taxon>Sphingobacteriaceae</taxon>
        <taxon>Mucilaginibacter</taxon>
    </lineage>
</organism>
<keyword evidence="2" id="KW-1185">Reference proteome</keyword>
<name>A0A563UBX7_9SPHI</name>
<proteinExistence type="predicted"/>
<dbReference type="OrthoDB" id="795814at2"/>
<dbReference type="Proteomes" id="UP000320042">
    <property type="component" value="Unassembled WGS sequence"/>
</dbReference>
<evidence type="ECO:0000313" key="1">
    <source>
        <dbReference type="EMBL" id="TWR28867.1"/>
    </source>
</evidence>
<protein>
    <submittedName>
        <fullName evidence="1">Uncharacterized protein</fullName>
    </submittedName>
</protein>
<reference evidence="1 2" key="1">
    <citation type="submission" date="2019-07" db="EMBL/GenBank/DDBJ databases">
        <authorList>
            <person name="Kim J."/>
        </authorList>
    </citation>
    <scope>NUCLEOTIDE SEQUENCE [LARGE SCALE GENOMIC DNA]</scope>
    <source>
        <strain evidence="2">dk17</strain>
    </source>
</reference>
<evidence type="ECO:0000313" key="2">
    <source>
        <dbReference type="Proteomes" id="UP000320042"/>
    </source>
</evidence>
<comment type="caution">
    <text evidence="1">The sequence shown here is derived from an EMBL/GenBank/DDBJ whole genome shotgun (WGS) entry which is preliminary data.</text>
</comment>
<gene>
    <name evidence="1" type="ORF">FPZ43_11390</name>
</gene>
<dbReference type="RefSeq" id="WP_146382052.1">
    <property type="nucleotide sequence ID" value="NZ_VOEJ01000005.1"/>
</dbReference>
<accession>A0A563UBX7</accession>
<sequence>MKPINTLPTFYPSSGMFPFMKRAILFASLSLTALSCKKFDGTDRDFGYAKITVKCEKCSVSYISAEQPTSFTVEGSTAINYIRYKRNYNLDINVQSLGVKQAVTLGVYSRSGKEVYFSNASQAENEIKNAKIIIP</sequence>